<feature type="transmembrane region" description="Helical" evidence="5">
    <location>
        <begin position="260"/>
        <end position="279"/>
    </location>
</feature>
<comment type="caution">
    <text evidence="7">The sequence shown here is derived from an EMBL/GenBank/DDBJ whole genome shotgun (WGS) entry which is preliminary data.</text>
</comment>
<evidence type="ECO:0000313" key="7">
    <source>
        <dbReference type="EMBL" id="RSM58628.1"/>
    </source>
</evidence>
<reference evidence="7 8" key="1">
    <citation type="submission" date="2018-05" db="EMBL/GenBank/DDBJ databases">
        <title>Evolution of GPA BGCs.</title>
        <authorList>
            <person name="Waglechner N."/>
            <person name="Wright G.D."/>
        </authorList>
    </citation>
    <scope>NUCLEOTIDE SEQUENCE [LARGE SCALE GENOMIC DNA]</scope>
    <source>
        <strain evidence="7 8">A82846</strain>
    </source>
</reference>
<organism evidence="7 8">
    <name type="scientific">Kibdelosporangium aridum</name>
    <dbReference type="NCBI Taxonomy" id="2030"/>
    <lineage>
        <taxon>Bacteria</taxon>
        <taxon>Bacillati</taxon>
        <taxon>Actinomycetota</taxon>
        <taxon>Actinomycetes</taxon>
        <taxon>Pseudonocardiales</taxon>
        <taxon>Pseudonocardiaceae</taxon>
        <taxon>Kibdelosporangium</taxon>
    </lineage>
</organism>
<dbReference type="PANTHER" id="PTHR39344">
    <property type="entry name" value="UPF0182 PROTEIN SLL1060"/>
    <property type="match status" value="1"/>
</dbReference>
<dbReference type="GO" id="GO:0005576">
    <property type="term" value="C:extracellular region"/>
    <property type="evidence" value="ECO:0007669"/>
    <property type="project" value="TreeGrafter"/>
</dbReference>
<comment type="subcellular location">
    <subcellularLocation>
        <location evidence="5">Cell membrane</location>
        <topology evidence="5">Multi-pass membrane protein</topology>
    </subcellularLocation>
</comment>
<keyword evidence="2 5" id="KW-0812">Transmembrane</keyword>
<feature type="transmembrane region" description="Helical" evidence="5">
    <location>
        <begin position="211"/>
        <end position="230"/>
    </location>
</feature>
<evidence type="ECO:0000256" key="4">
    <source>
        <dbReference type="ARBA" id="ARBA00023136"/>
    </source>
</evidence>
<dbReference type="Pfam" id="PF03699">
    <property type="entry name" value="UPF0182"/>
    <property type="match status" value="1"/>
</dbReference>
<dbReference type="GO" id="GO:0005886">
    <property type="term" value="C:plasma membrane"/>
    <property type="evidence" value="ECO:0007669"/>
    <property type="project" value="UniProtKB-SubCell"/>
</dbReference>
<dbReference type="PANTHER" id="PTHR39344:SF1">
    <property type="entry name" value="UPF0182 PROTEIN SLL1060"/>
    <property type="match status" value="1"/>
</dbReference>
<name>A0A428XTI7_KIBAR</name>
<evidence type="ECO:0000256" key="3">
    <source>
        <dbReference type="ARBA" id="ARBA00022989"/>
    </source>
</evidence>
<feature type="transmembrane region" description="Helical" evidence="5">
    <location>
        <begin position="174"/>
        <end position="199"/>
    </location>
</feature>
<dbReference type="RefSeq" id="WP_037253218.1">
    <property type="nucleotide sequence ID" value="NZ_QHKI01000137.1"/>
</dbReference>
<evidence type="ECO:0000256" key="5">
    <source>
        <dbReference type="HAMAP-Rule" id="MF_01600"/>
    </source>
</evidence>
<feature type="transmembrane region" description="Helical" evidence="5">
    <location>
        <begin position="286"/>
        <end position="306"/>
    </location>
</feature>
<feature type="transmembrane region" description="Helical" evidence="5">
    <location>
        <begin position="18"/>
        <end position="37"/>
    </location>
</feature>
<dbReference type="NCBIfam" id="NF009097">
    <property type="entry name" value="PRK12438.1"/>
    <property type="match status" value="1"/>
</dbReference>
<protein>
    <recommendedName>
        <fullName evidence="5">UPF0182 protein DMH04_55980</fullName>
    </recommendedName>
</protein>
<dbReference type="HAMAP" id="MF_01600">
    <property type="entry name" value="UPF0182"/>
    <property type="match status" value="1"/>
</dbReference>
<dbReference type="AlphaFoldDB" id="A0A428XTI7"/>
<keyword evidence="1 5" id="KW-1003">Cell membrane</keyword>
<feature type="compositionally biased region" description="Pro residues" evidence="6">
    <location>
        <begin position="990"/>
        <end position="1000"/>
    </location>
</feature>
<dbReference type="EMBL" id="QHKI01000137">
    <property type="protein sequence ID" value="RSM58628.1"/>
    <property type="molecule type" value="Genomic_DNA"/>
</dbReference>
<dbReference type="InterPro" id="IPR005372">
    <property type="entry name" value="UPF0182"/>
</dbReference>
<accession>A0A428XTI7</accession>
<dbReference type="NCBIfam" id="NF000825">
    <property type="entry name" value="PRK00068.1"/>
    <property type="match status" value="1"/>
</dbReference>
<feature type="region of interest" description="Disordered" evidence="6">
    <location>
        <begin position="978"/>
        <end position="1006"/>
    </location>
</feature>
<sequence length="1006" mass="109117">MASRPSIGLPKLSRRSRILLTIAAVIVFLLIVGARLIDTYVDWLWFGEVGFRSVFTTQILTRIGLFFAVAVFVGGLLAISLIIAYRTRPVFVPVSGTEDPLARYRSTIVQRVRLFGIGLPVIVGLFSGWAAQGDWQRVQLLFNSVPFGKVDPEFGIDIGFYAFKLPFYEWLISWFYVALVIAFIGAVVTHYIFGGIRLAGRGGQLSGPARVHLSTVAGLFVLVYAVDYFFDRYELLYSSRNETFTGATYTDLNAVMPAKLILMAIAIFCAIAFFVGAFLRNLQLPAIALVLLVLSGLLVGTAWPAILDQFSVKPNANEKEAKSIERNLAATKEAFGLTDNKVKIEDYPAAGATEPSAALIRNDAGTIPNVRLLDPAILSPTFTQREARANFYGFPDKLDVDRYNVNGKVQDYVVAVREIKTSGLTEQQNSWINRHMVYTHGNGFVAAPANTIDRAPTPVGGTASTSASQQGGYPVFTVSDLNAINSKAKMDIPVTEPRIYYGELATTYAIVGGTPGEAQGEYDSPGDSKYLYKGAGGVPIDGLFNRLVFAAYEGERNILFNTAISEGSKIMYNRDPRERVRKAAPWLTVDTDPYPAVVDGRIQWIVDGYTTLDNYPYSQSTSLGQVTTDSLAGVPRQQDRKIGYIRNSVKATVDAYDGTVTLYGIDETDPVLKAWSGVFPGTVKPASSVPQSLREHFRYPEDLFKVQRDLLAKYHVTTPQEFYSTLTFWDVPSDPTKEGGETGTAAKQPPYYVLAQAPGQNKPSFQVTSALTAFRQQFLAAWVSVSSEPDDYGQFRVLRLPTQGDVTPGPNQVQNQMRTTDKFTQERTLFQNTGVDVQYGNLLTLPVGGGLIYVEPVYLKQKDINAFPQLARVLVAYKNRVGFAATLSEALDQVFGPGSGSSTTQPGQGGNNPPPTTSTPPGTTPAPPVTGGISPELNQAIADVNTAVAKVRTAEQTGGLAELGKAIEELDAALKKYETAKNAAPSSSAAPPPSAPPSTPTPQGGG</sequence>
<feature type="region of interest" description="Disordered" evidence="6">
    <location>
        <begin position="894"/>
        <end position="935"/>
    </location>
</feature>
<feature type="transmembrane region" description="Helical" evidence="5">
    <location>
        <begin position="63"/>
        <end position="85"/>
    </location>
</feature>
<comment type="similarity">
    <text evidence="5">Belongs to the UPF0182 family.</text>
</comment>
<keyword evidence="3 5" id="KW-1133">Transmembrane helix</keyword>
<proteinExistence type="inferred from homology"/>
<feature type="transmembrane region" description="Helical" evidence="5">
    <location>
        <begin position="112"/>
        <end position="131"/>
    </location>
</feature>
<dbReference type="OrthoDB" id="9763654at2"/>
<evidence type="ECO:0000256" key="2">
    <source>
        <dbReference type="ARBA" id="ARBA00022692"/>
    </source>
</evidence>
<gene>
    <name evidence="7" type="ORF">DMH04_55980</name>
</gene>
<evidence type="ECO:0000256" key="1">
    <source>
        <dbReference type="ARBA" id="ARBA00022475"/>
    </source>
</evidence>
<feature type="compositionally biased region" description="Pro residues" evidence="6">
    <location>
        <begin position="912"/>
        <end position="928"/>
    </location>
</feature>
<evidence type="ECO:0000313" key="8">
    <source>
        <dbReference type="Proteomes" id="UP000287547"/>
    </source>
</evidence>
<dbReference type="Proteomes" id="UP000287547">
    <property type="component" value="Unassembled WGS sequence"/>
</dbReference>
<keyword evidence="4 5" id="KW-0472">Membrane</keyword>
<evidence type="ECO:0000256" key="6">
    <source>
        <dbReference type="SAM" id="MobiDB-lite"/>
    </source>
</evidence>